<accession>A0A5B0DVD3</accession>
<name>A0A5B0DVD3_9HYPH</name>
<evidence type="ECO:0000313" key="3">
    <source>
        <dbReference type="EMBL" id="KAA0970298.1"/>
    </source>
</evidence>
<evidence type="ECO:0000256" key="1">
    <source>
        <dbReference type="ARBA" id="ARBA00022612"/>
    </source>
</evidence>
<dbReference type="InterPro" id="IPR005335">
    <property type="entry name" value="Terminase_ssu"/>
</dbReference>
<dbReference type="EMBL" id="VTWH01000002">
    <property type="protein sequence ID" value="KAA0970298.1"/>
    <property type="molecule type" value="Genomic_DNA"/>
</dbReference>
<proteinExistence type="predicted"/>
<dbReference type="RefSeq" id="WP_149299147.1">
    <property type="nucleotide sequence ID" value="NZ_VTWH01000002.1"/>
</dbReference>
<dbReference type="InterPro" id="IPR052404">
    <property type="entry name" value="SPP1-like_terminase"/>
</dbReference>
<dbReference type="InterPro" id="IPR038713">
    <property type="entry name" value="Terminase_Gp1_N_sf"/>
</dbReference>
<dbReference type="OrthoDB" id="8227562at2"/>
<evidence type="ECO:0000256" key="2">
    <source>
        <dbReference type="ARBA" id="ARBA00023219"/>
    </source>
</evidence>
<comment type="caution">
    <text evidence="3">The sequence shown here is derived from an EMBL/GenBank/DDBJ whole genome shotgun (WGS) entry which is preliminary data.</text>
</comment>
<sequence length="177" mass="19687">MALDGKRGRFVEEYLVDLNATRAAIRAGYSARSAEVTGHRLLRDAKIADAISNAQRDRSRRTELTVDRVLLELGRIGLSDIRGAFTDKGSLLPPEEWTDDFAASVAAVEVISRNTNEKDEDGRTVIEHVHKVRLWDKNSALEKIGKHLAMFIDRHEHTGKGGGPLFPPTIAFVKDED</sequence>
<protein>
    <submittedName>
        <fullName evidence="3">Terminase small subunit</fullName>
    </submittedName>
</protein>
<dbReference type="PANTHER" id="PTHR41328:SF2">
    <property type="entry name" value="TERMINASE SMALL SUBUNIT"/>
    <property type="match status" value="1"/>
</dbReference>
<keyword evidence="1" id="KW-1188">Viral release from host cell</keyword>
<gene>
    <name evidence="3" type="ORF">FPY71_07175</name>
</gene>
<keyword evidence="2" id="KW-0231">Viral genome packaging</keyword>
<dbReference type="PANTHER" id="PTHR41328">
    <property type="entry name" value="TERMINASE SMALL SUBUNIT-RELATED"/>
    <property type="match status" value="1"/>
</dbReference>
<keyword evidence="4" id="KW-1185">Reference proteome</keyword>
<dbReference type="AlphaFoldDB" id="A0A5B0DVD3"/>
<dbReference type="Proteomes" id="UP000324738">
    <property type="component" value="Unassembled WGS sequence"/>
</dbReference>
<dbReference type="Gene3D" id="1.10.10.1400">
    <property type="entry name" value="Terminase, small subunit, N-terminal DNA-binding domain, HTH motif"/>
    <property type="match status" value="1"/>
</dbReference>
<dbReference type="Pfam" id="PF03592">
    <property type="entry name" value="Terminase_2"/>
    <property type="match status" value="1"/>
</dbReference>
<evidence type="ECO:0000313" key="4">
    <source>
        <dbReference type="Proteomes" id="UP000324738"/>
    </source>
</evidence>
<dbReference type="GO" id="GO:0051276">
    <property type="term" value="P:chromosome organization"/>
    <property type="evidence" value="ECO:0007669"/>
    <property type="project" value="InterPro"/>
</dbReference>
<organism evidence="3 4">
    <name type="scientific">Aureimonas fodinaquatilis</name>
    <dbReference type="NCBI Taxonomy" id="2565783"/>
    <lineage>
        <taxon>Bacteria</taxon>
        <taxon>Pseudomonadati</taxon>
        <taxon>Pseudomonadota</taxon>
        <taxon>Alphaproteobacteria</taxon>
        <taxon>Hyphomicrobiales</taxon>
        <taxon>Aurantimonadaceae</taxon>
        <taxon>Aureimonas</taxon>
    </lineage>
</organism>
<reference evidence="3 4" key="1">
    <citation type="submission" date="2019-08" db="EMBL/GenBank/DDBJ databases">
        <title>Aureimonas fodiniaquatilis sp. nov., isolated from a coal mine wastewater.</title>
        <authorList>
            <person name="Kim W."/>
        </authorList>
    </citation>
    <scope>NUCLEOTIDE SEQUENCE [LARGE SCALE GENOMIC DNA]</scope>
    <source>
        <strain evidence="3 4">CAU 1482</strain>
    </source>
</reference>